<comment type="caution">
    <text evidence="8">The sequence shown here is derived from an EMBL/GenBank/DDBJ whole genome shotgun (WGS) entry which is preliminary data.</text>
</comment>
<evidence type="ECO:0000256" key="3">
    <source>
        <dbReference type="ARBA" id="ARBA00022692"/>
    </source>
</evidence>
<dbReference type="PANTHER" id="PTHR32322:SF2">
    <property type="entry name" value="EAMA DOMAIN-CONTAINING PROTEIN"/>
    <property type="match status" value="1"/>
</dbReference>
<evidence type="ECO:0000256" key="4">
    <source>
        <dbReference type="ARBA" id="ARBA00022989"/>
    </source>
</evidence>
<feature type="transmembrane region" description="Helical" evidence="6">
    <location>
        <begin position="162"/>
        <end position="181"/>
    </location>
</feature>
<feature type="transmembrane region" description="Helical" evidence="6">
    <location>
        <begin position="258"/>
        <end position="276"/>
    </location>
</feature>
<reference evidence="8 9" key="1">
    <citation type="submission" date="2020-08" db="EMBL/GenBank/DDBJ databases">
        <title>Genomic Encyclopedia of Type Strains, Phase IV (KMG-IV): sequencing the most valuable type-strain genomes for metagenomic binning, comparative biology and taxonomic classification.</title>
        <authorList>
            <person name="Goeker M."/>
        </authorList>
    </citation>
    <scope>NUCLEOTIDE SEQUENCE [LARGE SCALE GENOMIC DNA]</scope>
    <source>
        <strain evidence="8 9">DSM 27165</strain>
    </source>
</reference>
<evidence type="ECO:0000259" key="7">
    <source>
        <dbReference type="Pfam" id="PF00892"/>
    </source>
</evidence>
<dbReference type="AlphaFoldDB" id="A0A840MEY0"/>
<evidence type="ECO:0000313" key="9">
    <source>
        <dbReference type="Proteomes" id="UP000575898"/>
    </source>
</evidence>
<feature type="domain" description="EamA" evidence="7">
    <location>
        <begin position="165"/>
        <end position="299"/>
    </location>
</feature>
<comment type="similarity">
    <text evidence="2">Belongs to the EamA transporter family.</text>
</comment>
<evidence type="ECO:0000256" key="2">
    <source>
        <dbReference type="ARBA" id="ARBA00007362"/>
    </source>
</evidence>
<feature type="transmembrane region" description="Helical" evidence="6">
    <location>
        <begin position="193"/>
        <end position="211"/>
    </location>
</feature>
<protein>
    <submittedName>
        <fullName evidence="8">Drug/metabolite transporter (DMT)-like permease</fullName>
    </submittedName>
</protein>
<keyword evidence="5 6" id="KW-0472">Membrane</keyword>
<feature type="transmembrane region" description="Helical" evidence="6">
    <location>
        <begin position="20"/>
        <end position="41"/>
    </location>
</feature>
<feature type="transmembrane region" description="Helical" evidence="6">
    <location>
        <begin position="137"/>
        <end position="156"/>
    </location>
</feature>
<feature type="transmembrane region" description="Helical" evidence="6">
    <location>
        <begin position="111"/>
        <end position="130"/>
    </location>
</feature>
<evidence type="ECO:0000256" key="5">
    <source>
        <dbReference type="ARBA" id="ARBA00023136"/>
    </source>
</evidence>
<feature type="domain" description="EamA" evidence="7">
    <location>
        <begin position="20"/>
        <end position="153"/>
    </location>
</feature>
<proteinExistence type="inferred from homology"/>
<dbReference type="RefSeq" id="WP_184034727.1">
    <property type="nucleotide sequence ID" value="NZ_JACHHY010000002.1"/>
</dbReference>
<dbReference type="Proteomes" id="UP000575898">
    <property type="component" value="Unassembled WGS sequence"/>
</dbReference>
<dbReference type="PANTHER" id="PTHR32322">
    <property type="entry name" value="INNER MEMBRANE TRANSPORTER"/>
    <property type="match status" value="1"/>
</dbReference>
<dbReference type="SUPFAM" id="SSF103481">
    <property type="entry name" value="Multidrug resistance efflux transporter EmrE"/>
    <property type="match status" value="2"/>
</dbReference>
<dbReference type="InterPro" id="IPR000620">
    <property type="entry name" value="EamA_dom"/>
</dbReference>
<feature type="transmembrane region" description="Helical" evidence="6">
    <location>
        <begin position="223"/>
        <end position="246"/>
    </location>
</feature>
<dbReference type="EMBL" id="JACHHY010000002">
    <property type="protein sequence ID" value="MBB5017238.1"/>
    <property type="molecule type" value="Genomic_DNA"/>
</dbReference>
<dbReference type="InterPro" id="IPR050638">
    <property type="entry name" value="AA-Vitamin_Transporters"/>
</dbReference>
<comment type="subcellular location">
    <subcellularLocation>
        <location evidence="1">Membrane</location>
        <topology evidence="1">Multi-pass membrane protein</topology>
    </subcellularLocation>
</comment>
<sequence length="310" mass="32364">MKAAIALPLPSIGRPASSHAGMIALAITVLIWASFFLSLRAGAKAQLPAAELALIRFGPAGLCFLPTLIHSWHRIITVPKRYLLGMIATGGLPYFLIACMGMRHAPVSDGSTLIPGTIPLFVALIGTLFYKQHTPRHLYVALGLISAGAAIILLFNHGQGDLLHGYGLFLLGSLMWANFTLCLRLSGLKPAEGGAVIAISSLLVLLVWFVAGHPPTQLGNMPLSALAFHTLVQGIGVGLLATLTYAYAITKLGAPKSAAAGALTPVLASLLAVIIFDETPGLPSLLGMVVIVIGVILASRPNTAHVTTKQ</sequence>
<dbReference type="GO" id="GO:0016020">
    <property type="term" value="C:membrane"/>
    <property type="evidence" value="ECO:0007669"/>
    <property type="project" value="UniProtKB-SubCell"/>
</dbReference>
<name>A0A840MEY0_9PROT</name>
<keyword evidence="3 6" id="KW-0812">Transmembrane</keyword>
<evidence type="ECO:0000313" key="8">
    <source>
        <dbReference type="EMBL" id="MBB5017238.1"/>
    </source>
</evidence>
<feature type="transmembrane region" description="Helical" evidence="6">
    <location>
        <begin position="82"/>
        <end position="105"/>
    </location>
</feature>
<feature type="transmembrane region" description="Helical" evidence="6">
    <location>
        <begin position="282"/>
        <end position="299"/>
    </location>
</feature>
<keyword evidence="9" id="KW-1185">Reference proteome</keyword>
<evidence type="ECO:0000256" key="6">
    <source>
        <dbReference type="SAM" id="Phobius"/>
    </source>
</evidence>
<dbReference type="InterPro" id="IPR037185">
    <property type="entry name" value="EmrE-like"/>
</dbReference>
<dbReference type="Pfam" id="PF00892">
    <property type="entry name" value="EamA"/>
    <property type="match status" value="2"/>
</dbReference>
<organism evidence="8 9">
    <name type="scientific">Chitinivorax tropicus</name>
    <dbReference type="NCBI Taxonomy" id="714531"/>
    <lineage>
        <taxon>Bacteria</taxon>
        <taxon>Pseudomonadati</taxon>
        <taxon>Pseudomonadota</taxon>
        <taxon>Betaproteobacteria</taxon>
        <taxon>Chitinivorax</taxon>
    </lineage>
</organism>
<evidence type="ECO:0000256" key="1">
    <source>
        <dbReference type="ARBA" id="ARBA00004141"/>
    </source>
</evidence>
<accession>A0A840MEY0</accession>
<gene>
    <name evidence="8" type="ORF">HNQ59_000500</name>
</gene>
<keyword evidence="4 6" id="KW-1133">Transmembrane helix</keyword>